<organism evidence="2 3">
    <name type="scientific">Fasciola gigantica</name>
    <name type="common">Giant liver fluke</name>
    <dbReference type="NCBI Taxonomy" id="46835"/>
    <lineage>
        <taxon>Eukaryota</taxon>
        <taxon>Metazoa</taxon>
        <taxon>Spiralia</taxon>
        <taxon>Lophotrochozoa</taxon>
        <taxon>Platyhelminthes</taxon>
        <taxon>Trematoda</taxon>
        <taxon>Digenea</taxon>
        <taxon>Plagiorchiida</taxon>
        <taxon>Echinostomata</taxon>
        <taxon>Echinostomatoidea</taxon>
        <taxon>Fasciolidae</taxon>
        <taxon>Fasciola</taxon>
    </lineage>
</organism>
<comment type="caution">
    <text evidence="2">The sequence shown here is derived from an EMBL/GenBank/DDBJ whole genome shotgun (WGS) entry which is preliminary data.</text>
</comment>
<feature type="transmembrane region" description="Helical" evidence="1">
    <location>
        <begin position="39"/>
        <end position="65"/>
    </location>
</feature>
<keyword evidence="3" id="KW-1185">Reference proteome</keyword>
<evidence type="ECO:0000313" key="3">
    <source>
        <dbReference type="Proteomes" id="UP000316759"/>
    </source>
</evidence>
<evidence type="ECO:0000256" key="1">
    <source>
        <dbReference type="SAM" id="Phobius"/>
    </source>
</evidence>
<dbReference type="Proteomes" id="UP000316759">
    <property type="component" value="Unassembled WGS sequence"/>
</dbReference>
<protein>
    <submittedName>
        <fullName evidence="2">Uncharacterized protein</fullName>
    </submittedName>
</protein>
<sequence length="67" mass="7617">MLMRSFSLAGLLELLIPWCTIWLQRTPRPSMSWSGSAQAAYLVSIFIPFSLLCRCYVCVCICGNFHN</sequence>
<keyword evidence="1" id="KW-0812">Transmembrane</keyword>
<keyword evidence="1" id="KW-1133">Transmembrane helix</keyword>
<evidence type="ECO:0000313" key="2">
    <source>
        <dbReference type="EMBL" id="TPP59734.1"/>
    </source>
</evidence>
<proteinExistence type="predicted"/>
<accession>A0A504YF38</accession>
<reference evidence="2 3" key="1">
    <citation type="submission" date="2019-04" db="EMBL/GenBank/DDBJ databases">
        <title>Annotation for the trematode Fasciola gigantica.</title>
        <authorList>
            <person name="Choi Y.-J."/>
        </authorList>
    </citation>
    <scope>NUCLEOTIDE SEQUENCE [LARGE SCALE GENOMIC DNA]</scope>
    <source>
        <strain evidence="2">Uganda_cow_1</strain>
    </source>
</reference>
<dbReference type="AlphaFoldDB" id="A0A504YF38"/>
<name>A0A504YF38_FASGI</name>
<keyword evidence="1" id="KW-0472">Membrane</keyword>
<gene>
    <name evidence="2" type="ORF">FGIG_11433</name>
</gene>
<dbReference type="EMBL" id="SUNJ01010306">
    <property type="protein sequence ID" value="TPP59734.1"/>
    <property type="molecule type" value="Genomic_DNA"/>
</dbReference>